<gene>
    <name evidence="1" type="ORF">BL57_306</name>
</gene>
<protein>
    <submittedName>
        <fullName evidence="1">Uncharacterized protein</fullName>
    </submittedName>
</protein>
<sequence length="63" mass="6733">MSLMTYLAGAVVTGAALSAQVFKVRAPAVKETYTHTWGYVKTDDVGETGKLIMAIAIFAAIWP</sequence>
<evidence type="ECO:0000313" key="1">
    <source>
        <dbReference type="EMBL" id="XHV10778.1"/>
    </source>
</evidence>
<proteinExistence type="predicted"/>
<reference evidence="1" key="1">
    <citation type="submission" date="2024-10" db="EMBL/GenBank/DDBJ databases">
        <title>Genetic diversity among independent isolates of the Dolichocephalovirinae subfamily.</title>
        <authorList>
            <person name="Ely B."/>
            <person name="Thomas Q."/>
            <person name="Mohammadi T."/>
        </authorList>
    </citation>
    <scope>NUCLEOTIDE SEQUENCE</scope>
</reference>
<accession>A0AB74UMQ5</accession>
<name>A0AB74UMQ5_9VIRU</name>
<organism evidence="1">
    <name type="scientific">Caulobacter phage BL57</name>
    <dbReference type="NCBI Taxonomy" id="3348355"/>
    <lineage>
        <taxon>Viruses</taxon>
    </lineage>
</organism>
<dbReference type="EMBL" id="PQ287320">
    <property type="protein sequence ID" value="XHV10778.1"/>
    <property type="molecule type" value="Genomic_DNA"/>
</dbReference>